<dbReference type="RefSeq" id="WP_183319615.1">
    <property type="nucleotide sequence ID" value="NZ_JACHVQ010000001.1"/>
</dbReference>
<comment type="caution">
    <text evidence="3">The sequence shown here is derived from an EMBL/GenBank/DDBJ whole genome shotgun (WGS) entry which is preliminary data.</text>
</comment>
<evidence type="ECO:0000313" key="3">
    <source>
        <dbReference type="EMBL" id="MBB2891334.1"/>
    </source>
</evidence>
<dbReference type="AlphaFoldDB" id="A0A839N5K4"/>
<dbReference type="Proteomes" id="UP000559182">
    <property type="component" value="Unassembled WGS sequence"/>
</dbReference>
<dbReference type="EMBL" id="JACHVQ010000001">
    <property type="protein sequence ID" value="MBB2891334.1"/>
    <property type="molecule type" value="Genomic_DNA"/>
</dbReference>
<gene>
    <name evidence="3" type="ORF">FHU39_001318</name>
</gene>
<feature type="compositionally biased region" description="Basic and acidic residues" evidence="1">
    <location>
        <begin position="78"/>
        <end position="88"/>
    </location>
</feature>
<feature type="transmembrane region" description="Helical" evidence="2">
    <location>
        <begin position="41"/>
        <end position="59"/>
    </location>
</feature>
<reference evidence="3 4" key="1">
    <citation type="submission" date="2020-08" db="EMBL/GenBank/DDBJ databases">
        <title>Sequencing the genomes of 1000 actinobacteria strains.</title>
        <authorList>
            <person name="Klenk H.-P."/>
        </authorList>
    </citation>
    <scope>NUCLEOTIDE SEQUENCE [LARGE SCALE GENOMIC DNA]</scope>
    <source>
        <strain evidence="3 4">DSM 105369</strain>
    </source>
</reference>
<keyword evidence="2" id="KW-0472">Membrane</keyword>
<feature type="transmembrane region" description="Helical" evidence="2">
    <location>
        <begin position="12"/>
        <end position="35"/>
    </location>
</feature>
<evidence type="ECO:0000256" key="1">
    <source>
        <dbReference type="SAM" id="MobiDB-lite"/>
    </source>
</evidence>
<sequence>MAEEFHEDHGHSVAGWTTVAFLLVAAVCVGIGVAWGLHPLYYTGGALAVVGVVVGKILGKMGFGNHNRPSAPPLTPEEQAKLDAQRAS</sequence>
<name>A0A839N5K4_9MICO</name>
<keyword evidence="4" id="KW-1185">Reference proteome</keyword>
<protein>
    <submittedName>
        <fullName evidence="3">Putative membrane protein YhiD involved in acid resistance</fullName>
    </submittedName>
</protein>
<feature type="region of interest" description="Disordered" evidence="1">
    <location>
        <begin position="65"/>
        <end position="88"/>
    </location>
</feature>
<evidence type="ECO:0000256" key="2">
    <source>
        <dbReference type="SAM" id="Phobius"/>
    </source>
</evidence>
<proteinExistence type="predicted"/>
<dbReference type="Pfam" id="PF20447">
    <property type="entry name" value="DUF6704"/>
    <property type="match status" value="1"/>
</dbReference>
<dbReference type="InterPro" id="IPR046550">
    <property type="entry name" value="DUF6704"/>
</dbReference>
<accession>A0A839N5K4</accession>
<keyword evidence="2" id="KW-1133">Transmembrane helix</keyword>
<dbReference type="NCBIfam" id="NF041681">
    <property type="entry name" value="HGxxPAAW"/>
    <property type="match status" value="1"/>
</dbReference>
<evidence type="ECO:0000313" key="4">
    <source>
        <dbReference type="Proteomes" id="UP000559182"/>
    </source>
</evidence>
<organism evidence="3 4">
    <name type="scientific">Flexivirga oryzae</name>
    <dbReference type="NCBI Taxonomy" id="1794944"/>
    <lineage>
        <taxon>Bacteria</taxon>
        <taxon>Bacillati</taxon>
        <taxon>Actinomycetota</taxon>
        <taxon>Actinomycetes</taxon>
        <taxon>Micrococcales</taxon>
        <taxon>Dermacoccaceae</taxon>
        <taxon>Flexivirga</taxon>
    </lineage>
</organism>
<keyword evidence="2" id="KW-0812">Transmembrane</keyword>